<keyword evidence="3" id="KW-0597">Phosphoprotein</keyword>
<evidence type="ECO:0000256" key="1">
    <source>
        <dbReference type="ARBA" id="ARBA00000085"/>
    </source>
</evidence>
<feature type="domain" description="Signal transduction histidine kinase subgroup 2 dimerisation and phosphoacceptor" evidence="9">
    <location>
        <begin position="375"/>
        <end position="448"/>
    </location>
</feature>
<dbReference type="Pfam" id="PF07568">
    <property type="entry name" value="HisKA_2"/>
    <property type="match status" value="1"/>
</dbReference>
<feature type="region of interest" description="Disordered" evidence="8">
    <location>
        <begin position="520"/>
        <end position="539"/>
    </location>
</feature>
<name>A0ABT2ZNR7_9RHOB</name>
<evidence type="ECO:0000313" key="10">
    <source>
        <dbReference type="EMBL" id="MCV2872658.1"/>
    </source>
</evidence>
<dbReference type="InterPro" id="IPR036890">
    <property type="entry name" value="HATPase_C_sf"/>
</dbReference>
<proteinExistence type="predicted"/>
<evidence type="ECO:0000256" key="4">
    <source>
        <dbReference type="ARBA" id="ARBA00022679"/>
    </source>
</evidence>
<evidence type="ECO:0000313" key="11">
    <source>
        <dbReference type="Proteomes" id="UP001652564"/>
    </source>
</evidence>
<evidence type="ECO:0000256" key="8">
    <source>
        <dbReference type="SAM" id="MobiDB-lite"/>
    </source>
</evidence>
<dbReference type="InterPro" id="IPR011495">
    <property type="entry name" value="Sig_transdc_His_kin_sub2_dim/P"/>
</dbReference>
<organism evidence="10 11">
    <name type="scientific">Albidovulum litorale</name>
    <dbReference type="NCBI Taxonomy" id="2984134"/>
    <lineage>
        <taxon>Bacteria</taxon>
        <taxon>Pseudomonadati</taxon>
        <taxon>Pseudomonadota</taxon>
        <taxon>Alphaproteobacteria</taxon>
        <taxon>Rhodobacterales</taxon>
        <taxon>Paracoccaceae</taxon>
        <taxon>Albidovulum</taxon>
    </lineage>
</organism>
<dbReference type="PANTHER" id="PTHR41523">
    <property type="entry name" value="TWO-COMPONENT SYSTEM SENSOR PROTEIN"/>
    <property type="match status" value="1"/>
</dbReference>
<evidence type="ECO:0000256" key="7">
    <source>
        <dbReference type="ARBA" id="ARBA00022840"/>
    </source>
</evidence>
<keyword evidence="7" id="KW-0067">ATP-binding</keyword>
<keyword evidence="5" id="KW-0547">Nucleotide-binding</keyword>
<accession>A0ABT2ZNR7</accession>
<dbReference type="Gene3D" id="3.30.450.20">
    <property type="entry name" value="PAS domain"/>
    <property type="match status" value="2"/>
</dbReference>
<evidence type="ECO:0000256" key="2">
    <source>
        <dbReference type="ARBA" id="ARBA00012438"/>
    </source>
</evidence>
<protein>
    <recommendedName>
        <fullName evidence="2">histidine kinase</fullName>
        <ecNumber evidence="2">2.7.13.3</ecNumber>
    </recommendedName>
</protein>
<feature type="compositionally biased region" description="Acidic residues" evidence="8">
    <location>
        <begin position="522"/>
        <end position="534"/>
    </location>
</feature>
<dbReference type="RefSeq" id="WP_263739837.1">
    <property type="nucleotide sequence ID" value="NZ_JAOWKZ010000002.1"/>
</dbReference>
<keyword evidence="11" id="KW-1185">Reference proteome</keyword>
<comment type="caution">
    <text evidence="10">The sequence shown here is derived from an EMBL/GenBank/DDBJ whole genome shotgun (WGS) entry which is preliminary data.</text>
</comment>
<keyword evidence="4" id="KW-0808">Transferase</keyword>
<dbReference type="GO" id="GO:0016301">
    <property type="term" value="F:kinase activity"/>
    <property type="evidence" value="ECO:0007669"/>
    <property type="project" value="UniProtKB-KW"/>
</dbReference>
<evidence type="ECO:0000256" key="3">
    <source>
        <dbReference type="ARBA" id="ARBA00022553"/>
    </source>
</evidence>
<dbReference type="PANTHER" id="PTHR41523:SF8">
    <property type="entry name" value="ETHYLENE RESPONSE SENSOR PROTEIN"/>
    <property type="match status" value="1"/>
</dbReference>
<keyword evidence="6 10" id="KW-0418">Kinase</keyword>
<dbReference type="Gene3D" id="3.30.565.10">
    <property type="entry name" value="Histidine kinase-like ATPase, C-terminal domain"/>
    <property type="match status" value="1"/>
</dbReference>
<comment type="catalytic activity">
    <reaction evidence="1">
        <text>ATP + protein L-histidine = ADP + protein N-phospho-L-histidine.</text>
        <dbReference type="EC" id="2.7.13.3"/>
    </reaction>
</comment>
<evidence type="ECO:0000256" key="6">
    <source>
        <dbReference type="ARBA" id="ARBA00022777"/>
    </source>
</evidence>
<evidence type="ECO:0000256" key="5">
    <source>
        <dbReference type="ARBA" id="ARBA00022741"/>
    </source>
</evidence>
<evidence type="ECO:0000259" key="9">
    <source>
        <dbReference type="Pfam" id="PF07568"/>
    </source>
</evidence>
<dbReference type="EC" id="2.7.13.3" evidence="2"/>
<sequence length="599" mass="64431">MTDTVATSRITQRLGFQIAFLLAVVLLPLTAISVVRSSALVAEAQARSEAALVGETMHAAARELQFIQEARGTVAALAGAIPTFVDDVEACSAIMREIATESARYSLVAFIPSDGIMRCSSSGKTHDFSDSALWQQIDESPGPTIVVNRRGPVSGTSILGIAHPVFGEDGERLGTASVSVPHEALNVPETADSLSERPLEIVTFDAEGEVLTASGWVSGYDEALPVDRSLKALAGEKPVAFTDKSVGGMERVFSVVPLVPGELYALGTWPYDGISSVGNSLSSAPFLLPVLMWLASLIVAWLAVERLVIRHIRKLRHSLISFAGGNRIVGDVNVSGAAIEIREIGEAYESMTETILHDEAELEDMVHQKEVLLREVHHRVKNNLQLIASIMNMQMRRTRSDEAKRTLKGLQDRVMSLATIHRELYQTAGLSDIHSDELLSTIVRQITNMTDRPDRKFAVDAEFADIRMTPDQAVPLALLVAESVTNAIKYAAGSDGKPAQLSVSLTRLSDTRAVVRVRNSVDDNEATSPEEELDAGGGMARTGLGTQLVSAFAMQLGGSANRVHAGGFHDLTVEFDIRPLADAEQRHAPADTASMEPAS</sequence>
<reference evidence="10 11" key="1">
    <citation type="submission" date="2022-10" db="EMBL/GenBank/DDBJ databases">
        <title>Defluviimonas sp. nov., isolated from ocean surface sediments.</title>
        <authorList>
            <person name="He W."/>
            <person name="Wang L."/>
            <person name="Zhang D.-F."/>
        </authorList>
    </citation>
    <scope>NUCLEOTIDE SEQUENCE [LARGE SCALE GENOMIC DNA]</scope>
    <source>
        <strain evidence="10 11">WL0050</strain>
    </source>
</reference>
<dbReference type="Proteomes" id="UP001652564">
    <property type="component" value="Unassembled WGS sequence"/>
</dbReference>
<dbReference type="EMBL" id="JAOWKZ010000002">
    <property type="protein sequence ID" value="MCV2872658.1"/>
    <property type="molecule type" value="Genomic_DNA"/>
</dbReference>
<gene>
    <name evidence="10" type="ORF">OEZ71_10165</name>
</gene>